<evidence type="ECO:0000256" key="6">
    <source>
        <dbReference type="ARBA" id="ARBA00051722"/>
    </source>
</evidence>
<protein>
    <recommendedName>
        <fullName evidence="2">protein-tyrosine-phosphatase</fullName>
        <ecNumber evidence="2">3.1.3.48</ecNumber>
    </recommendedName>
</protein>
<dbReference type="PANTHER" id="PTHR10190">
    <property type="entry name" value="EYES ABSENT"/>
    <property type="match status" value="1"/>
</dbReference>
<name>A0AAQ3X3F4_PASNO</name>
<evidence type="ECO:0000256" key="2">
    <source>
        <dbReference type="ARBA" id="ARBA00013064"/>
    </source>
</evidence>
<feature type="binding site" evidence="7">
    <location>
        <position position="29"/>
    </location>
    <ligand>
        <name>Mg(2+)</name>
        <dbReference type="ChEBI" id="CHEBI:18420"/>
    </ligand>
</feature>
<comment type="similarity">
    <text evidence="1">Belongs to the HAD-like hydrolase superfamily. EYA family.</text>
</comment>
<dbReference type="EMBL" id="CP144750">
    <property type="protein sequence ID" value="WVZ82930.1"/>
    <property type="molecule type" value="Genomic_DNA"/>
</dbReference>
<keyword evidence="5" id="KW-0904">Protein phosphatase</keyword>
<dbReference type="InterPro" id="IPR038102">
    <property type="entry name" value="EYA_dom_sf"/>
</dbReference>
<evidence type="ECO:0000256" key="3">
    <source>
        <dbReference type="ARBA" id="ARBA00022801"/>
    </source>
</evidence>
<dbReference type="InterPro" id="IPR028472">
    <property type="entry name" value="EYA"/>
</dbReference>
<dbReference type="AlphaFoldDB" id="A0AAQ3X3F4"/>
<evidence type="ECO:0000256" key="5">
    <source>
        <dbReference type="ARBA" id="ARBA00022912"/>
    </source>
</evidence>
<keyword evidence="3" id="KW-0378">Hydrolase</keyword>
<dbReference type="PANTHER" id="PTHR10190:SF16">
    <property type="entry name" value="DEVELOPMENTAL PROTEIN EYES ABSENT"/>
    <property type="match status" value="1"/>
</dbReference>
<keyword evidence="4 7" id="KW-0460">Magnesium</keyword>
<dbReference type="GO" id="GO:0005634">
    <property type="term" value="C:nucleus"/>
    <property type="evidence" value="ECO:0007669"/>
    <property type="project" value="TreeGrafter"/>
</dbReference>
<evidence type="ECO:0000313" key="9">
    <source>
        <dbReference type="Proteomes" id="UP001341281"/>
    </source>
</evidence>
<dbReference type="GO" id="GO:0046872">
    <property type="term" value="F:metal ion binding"/>
    <property type="evidence" value="ECO:0007669"/>
    <property type="project" value="UniProtKB-KW"/>
</dbReference>
<accession>A0AAQ3X3F4</accession>
<dbReference type="GO" id="GO:0030154">
    <property type="term" value="P:cell differentiation"/>
    <property type="evidence" value="ECO:0007669"/>
    <property type="project" value="TreeGrafter"/>
</dbReference>
<dbReference type="Proteomes" id="UP001341281">
    <property type="component" value="Chromosome 06"/>
</dbReference>
<reference evidence="8 9" key="1">
    <citation type="submission" date="2024-02" db="EMBL/GenBank/DDBJ databases">
        <title>High-quality chromosome-scale genome assembly of Pensacola bahiagrass (Paspalum notatum Flugge var. saurae).</title>
        <authorList>
            <person name="Vega J.M."/>
            <person name="Podio M."/>
            <person name="Orjuela J."/>
            <person name="Siena L.A."/>
            <person name="Pessino S.C."/>
            <person name="Combes M.C."/>
            <person name="Mariac C."/>
            <person name="Albertini E."/>
            <person name="Pupilli F."/>
            <person name="Ortiz J.P.A."/>
            <person name="Leblanc O."/>
        </authorList>
    </citation>
    <scope>NUCLEOTIDE SEQUENCE [LARGE SCALE GENOMIC DNA]</scope>
    <source>
        <strain evidence="8">R1</strain>
        <tissue evidence="8">Leaf</tissue>
    </source>
</reference>
<evidence type="ECO:0000256" key="4">
    <source>
        <dbReference type="ARBA" id="ARBA00022842"/>
    </source>
</evidence>
<sequence length="214" mass="24861">MDEGVPALSASQASTDAMTEQPINVYIWDMEETLILFMSLLNGSYAWAFDGLKVRCECFEMGKQWENIILELCDDHFFFDEIMNYNEPYLNALSEYDDGRDLTLYDFEADPFTSPYDDMSKRKQAYRNRAIGRIPYVVYSSWEVGKLQCFKWIKERFNGPNVHFCAIGDGHKEYHAAKAMKWLFIKIELPLDAPHRFPGLDMCTVQAYMDGKDG</sequence>
<gene>
    <name evidence="8" type="ORF">U9M48_030133</name>
</gene>
<dbReference type="GO" id="GO:0004725">
    <property type="term" value="F:protein tyrosine phosphatase activity"/>
    <property type="evidence" value="ECO:0007669"/>
    <property type="project" value="UniProtKB-EC"/>
</dbReference>
<keyword evidence="9" id="KW-1185">Reference proteome</keyword>
<dbReference type="GO" id="GO:0045739">
    <property type="term" value="P:positive regulation of DNA repair"/>
    <property type="evidence" value="ECO:0007669"/>
    <property type="project" value="TreeGrafter"/>
</dbReference>
<dbReference type="EC" id="3.1.3.48" evidence="2"/>
<dbReference type="InterPro" id="IPR036412">
    <property type="entry name" value="HAD-like_sf"/>
</dbReference>
<organism evidence="8 9">
    <name type="scientific">Paspalum notatum var. saurae</name>
    <dbReference type="NCBI Taxonomy" id="547442"/>
    <lineage>
        <taxon>Eukaryota</taxon>
        <taxon>Viridiplantae</taxon>
        <taxon>Streptophyta</taxon>
        <taxon>Embryophyta</taxon>
        <taxon>Tracheophyta</taxon>
        <taxon>Spermatophyta</taxon>
        <taxon>Magnoliopsida</taxon>
        <taxon>Liliopsida</taxon>
        <taxon>Poales</taxon>
        <taxon>Poaceae</taxon>
        <taxon>PACMAD clade</taxon>
        <taxon>Panicoideae</taxon>
        <taxon>Andropogonodae</taxon>
        <taxon>Paspaleae</taxon>
        <taxon>Paspalinae</taxon>
        <taxon>Paspalum</taxon>
    </lineage>
</organism>
<evidence type="ECO:0000256" key="1">
    <source>
        <dbReference type="ARBA" id="ARBA00010501"/>
    </source>
</evidence>
<comment type="catalytic activity">
    <reaction evidence="6">
        <text>O-phospho-L-tyrosyl-[protein] + H2O = L-tyrosyl-[protein] + phosphate</text>
        <dbReference type="Rhea" id="RHEA:10684"/>
        <dbReference type="Rhea" id="RHEA-COMP:10136"/>
        <dbReference type="Rhea" id="RHEA-COMP:20101"/>
        <dbReference type="ChEBI" id="CHEBI:15377"/>
        <dbReference type="ChEBI" id="CHEBI:43474"/>
        <dbReference type="ChEBI" id="CHEBI:46858"/>
        <dbReference type="ChEBI" id="CHEBI:61978"/>
        <dbReference type="EC" id="3.1.3.48"/>
    </reaction>
</comment>
<evidence type="ECO:0000256" key="7">
    <source>
        <dbReference type="PIRSR" id="PIRSR628472-2"/>
    </source>
</evidence>
<dbReference type="Gene3D" id="3.40.50.12350">
    <property type="match status" value="2"/>
</dbReference>
<proteinExistence type="inferred from homology"/>
<evidence type="ECO:0000313" key="8">
    <source>
        <dbReference type="EMBL" id="WVZ82930.1"/>
    </source>
</evidence>
<keyword evidence="7" id="KW-0479">Metal-binding</keyword>
<comment type="cofactor">
    <cofactor evidence="7">
        <name>Mg(2+)</name>
        <dbReference type="ChEBI" id="CHEBI:18420"/>
    </cofactor>
    <text evidence="7">Binds 1 Mg(2+) ion per subunit.</text>
</comment>
<dbReference type="SUPFAM" id="SSF56784">
    <property type="entry name" value="HAD-like"/>
    <property type="match status" value="1"/>
</dbReference>